<evidence type="ECO:0000313" key="4">
    <source>
        <dbReference type="Proteomes" id="UP001594351"/>
    </source>
</evidence>
<feature type="transmembrane region" description="Helical" evidence="2">
    <location>
        <begin position="136"/>
        <end position="161"/>
    </location>
</feature>
<comment type="caution">
    <text evidence="3">The sequence shown here is derived from an EMBL/GenBank/DDBJ whole genome shotgun (WGS) entry which is preliminary data.</text>
</comment>
<sequence length="204" mass="22861">MKKLFLFLLNFLLFSLLFFGLWFYIKTPYSVALARIFDFFSDLMGLPFVTKTSVNVIAIEIGTIGVKIETLALIGNMVTLMAFVMATPNMAWRKKLLLLPLTGLILFFYHLVSVLVILGAYGISREATGVALIMKLFFSVVHSFSEQIGKIVMPFAIWLLFTHKYIFGKIIPAIKTPQTEISGSGNGAFEGEQQDEPQCLDQNS</sequence>
<proteinExistence type="predicted"/>
<dbReference type="EMBL" id="JBHPBY010000038">
    <property type="protein sequence ID" value="MFC1849432.1"/>
    <property type="molecule type" value="Genomic_DNA"/>
</dbReference>
<evidence type="ECO:0000313" key="3">
    <source>
        <dbReference type="EMBL" id="MFC1849432.1"/>
    </source>
</evidence>
<keyword evidence="4" id="KW-1185">Reference proteome</keyword>
<keyword evidence="2" id="KW-0472">Membrane</keyword>
<protein>
    <submittedName>
        <fullName evidence="3">Uncharacterized protein</fullName>
    </submittedName>
</protein>
<evidence type="ECO:0000256" key="2">
    <source>
        <dbReference type="SAM" id="Phobius"/>
    </source>
</evidence>
<reference evidence="3 4" key="1">
    <citation type="submission" date="2024-09" db="EMBL/GenBank/DDBJ databases">
        <title>Laminarin stimulates single cell rates of sulfate reduction while oxygen inhibits transcriptomic activity in coastal marine sediment.</title>
        <authorList>
            <person name="Lindsay M."/>
            <person name="Orcutt B."/>
            <person name="Emerson D."/>
            <person name="Stepanauskas R."/>
            <person name="D'Angelo T."/>
        </authorList>
    </citation>
    <scope>NUCLEOTIDE SEQUENCE [LARGE SCALE GENOMIC DNA]</scope>
    <source>
        <strain evidence="3">SAG AM-311-K15</strain>
    </source>
</reference>
<organism evidence="3 4">
    <name type="scientific">candidate division CSSED10-310 bacterium</name>
    <dbReference type="NCBI Taxonomy" id="2855610"/>
    <lineage>
        <taxon>Bacteria</taxon>
        <taxon>Bacteria division CSSED10-310</taxon>
    </lineage>
</organism>
<keyword evidence="2" id="KW-0812">Transmembrane</keyword>
<keyword evidence="2" id="KW-1133">Transmembrane helix</keyword>
<gene>
    <name evidence="3" type="ORF">ACFL27_04400</name>
</gene>
<feature type="transmembrane region" description="Helical" evidence="2">
    <location>
        <begin position="96"/>
        <end position="124"/>
    </location>
</feature>
<dbReference type="Proteomes" id="UP001594351">
    <property type="component" value="Unassembled WGS sequence"/>
</dbReference>
<accession>A0ABV6YT98</accession>
<evidence type="ECO:0000256" key="1">
    <source>
        <dbReference type="SAM" id="MobiDB-lite"/>
    </source>
</evidence>
<name>A0ABV6YT98_UNCC1</name>
<feature type="region of interest" description="Disordered" evidence="1">
    <location>
        <begin position="182"/>
        <end position="204"/>
    </location>
</feature>
<feature type="transmembrane region" description="Helical" evidence="2">
    <location>
        <begin position="56"/>
        <end position="84"/>
    </location>
</feature>